<dbReference type="Pfam" id="PF14392">
    <property type="entry name" value="zf-CCHC_4"/>
    <property type="match status" value="1"/>
</dbReference>
<organism evidence="2 3">
    <name type="scientific">Gossypium stocksii</name>
    <dbReference type="NCBI Taxonomy" id="47602"/>
    <lineage>
        <taxon>Eukaryota</taxon>
        <taxon>Viridiplantae</taxon>
        <taxon>Streptophyta</taxon>
        <taxon>Embryophyta</taxon>
        <taxon>Tracheophyta</taxon>
        <taxon>Spermatophyta</taxon>
        <taxon>Magnoliopsida</taxon>
        <taxon>eudicotyledons</taxon>
        <taxon>Gunneridae</taxon>
        <taxon>Pentapetalae</taxon>
        <taxon>rosids</taxon>
        <taxon>malvids</taxon>
        <taxon>Malvales</taxon>
        <taxon>Malvaceae</taxon>
        <taxon>Malvoideae</taxon>
        <taxon>Gossypium</taxon>
    </lineage>
</organism>
<feature type="domain" description="Zinc knuckle CX2CX4HX4C" evidence="1">
    <location>
        <begin position="13"/>
        <end position="60"/>
    </location>
</feature>
<dbReference type="InterPro" id="IPR040256">
    <property type="entry name" value="At4g02000-like"/>
</dbReference>
<evidence type="ECO:0000313" key="3">
    <source>
        <dbReference type="Proteomes" id="UP000828251"/>
    </source>
</evidence>
<gene>
    <name evidence="2" type="ORF">J1N35_017763</name>
</gene>
<name>A0A9D4A6I5_9ROSI</name>
<evidence type="ECO:0000313" key="2">
    <source>
        <dbReference type="EMBL" id="KAH1090506.1"/>
    </source>
</evidence>
<dbReference type="PANTHER" id="PTHR31286">
    <property type="entry name" value="GLYCINE-RICH CELL WALL STRUCTURAL PROTEIN 1.8-LIKE"/>
    <property type="match status" value="1"/>
</dbReference>
<dbReference type="EMBL" id="JAIQCV010000006">
    <property type="protein sequence ID" value="KAH1090506.1"/>
    <property type="molecule type" value="Genomic_DNA"/>
</dbReference>
<dbReference type="Proteomes" id="UP000828251">
    <property type="component" value="Unassembled WGS sequence"/>
</dbReference>
<proteinExistence type="predicted"/>
<reference evidence="2 3" key="1">
    <citation type="journal article" date="2021" name="Plant Biotechnol. J.">
        <title>Multi-omics assisted identification of the key and species-specific regulatory components of drought-tolerant mechanisms in Gossypium stocksii.</title>
        <authorList>
            <person name="Yu D."/>
            <person name="Ke L."/>
            <person name="Zhang D."/>
            <person name="Wu Y."/>
            <person name="Sun Y."/>
            <person name="Mei J."/>
            <person name="Sun J."/>
            <person name="Sun Y."/>
        </authorList>
    </citation>
    <scope>NUCLEOTIDE SEQUENCE [LARGE SCALE GENOMIC DNA]</scope>
    <source>
        <strain evidence="3">cv. E1</strain>
        <tissue evidence="2">Leaf</tissue>
    </source>
</reference>
<comment type="caution">
    <text evidence="2">The sequence shown here is derived from an EMBL/GenBank/DDBJ whole genome shotgun (WGS) entry which is preliminary data.</text>
</comment>
<accession>A0A9D4A6I5</accession>
<dbReference type="OrthoDB" id="1000626at2759"/>
<evidence type="ECO:0000259" key="1">
    <source>
        <dbReference type="Pfam" id="PF14392"/>
    </source>
</evidence>
<dbReference type="PANTHER" id="PTHR31286:SF153">
    <property type="entry name" value="DUF4283 DOMAIN PROTEIN"/>
    <property type="match status" value="1"/>
</dbReference>
<keyword evidence="3" id="KW-1185">Reference proteome</keyword>
<protein>
    <recommendedName>
        <fullName evidence="1">Zinc knuckle CX2CX4HX4C domain-containing protein</fullName>
    </recommendedName>
</protein>
<dbReference type="InterPro" id="IPR025836">
    <property type="entry name" value="Zn_knuckle_CX2CX4HX4C"/>
</dbReference>
<dbReference type="AlphaFoldDB" id="A0A9D4A6I5"/>
<sequence length="163" mass="18746">MGINKFMRIRVRLDVSLQLKRKKRIQIGKERTVYARFQYEKLSLFCFICGKLGHGESFCLIRTRIDPSKIIFGWDISLRAVGRRRNPMKISIKDDNKWRNESSINLIGEINVSGPMDVVLTEENELLFFLEGKKRQQIVEVPKPVMGKNTETDSLVLTASSAG</sequence>